<dbReference type="PRINTS" id="PR00068">
    <property type="entry name" value="CUZNDISMTASE"/>
</dbReference>
<dbReference type="EMBL" id="BMAT01011855">
    <property type="protein sequence ID" value="GFR80443.1"/>
    <property type="molecule type" value="Genomic_DNA"/>
</dbReference>
<sequence>MLRTVVFLFGASLCVCEALYATCTMMPGTSLQITGTVRFSQSEENENLLVMVQLSGLQPSAAGSGNQKYELHVHEYGDYTSGCLSTGSYYDPLETHSETNKDEARHVGDYSNLEQTPDGRIVTTIRDPAASLYGQYSIIGRAVVLSSVRGEQDNGGDAATPANENEGPRLSCCIIGLSKTNFAQVPE</sequence>
<keyword evidence="1" id="KW-0732">Signal</keyword>
<evidence type="ECO:0000256" key="1">
    <source>
        <dbReference type="SAM" id="SignalP"/>
    </source>
</evidence>
<dbReference type="GO" id="GO:0006801">
    <property type="term" value="P:superoxide metabolic process"/>
    <property type="evidence" value="ECO:0007669"/>
    <property type="project" value="InterPro"/>
</dbReference>
<keyword evidence="4" id="KW-1185">Reference proteome</keyword>
<gene>
    <name evidence="3" type="ORF">ElyMa_005898000</name>
</gene>
<name>A0AAV4G4G6_9GAST</name>
<evidence type="ECO:0000313" key="3">
    <source>
        <dbReference type="EMBL" id="GFR80443.1"/>
    </source>
</evidence>
<protein>
    <submittedName>
        <fullName evidence="3">Superoxide dismutase [Cu-Zn]</fullName>
    </submittedName>
</protein>
<dbReference type="InterPro" id="IPR024134">
    <property type="entry name" value="SOD_Cu/Zn_/chaperone"/>
</dbReference>
<dbReference type="GO" id="GO:0005507">
    <property type="term" value="F:copper ion binding"/>
    <property type="evidence" value="ECO:0007669"/>
    <property type="project" value="InterPro"/>
</dbReference>
<dbReference type="Pfam" id="PF00080">
    <property type="entry name" value="Sod_Cu"/>
    <property type="match status" value="1"/>
</dbReference>
<dbReference type="InterPro" id="IPR001424">
    <property type="entry name" value="SOD_Cu_Zn_dom"/>
</dbReference>
<feature type="domain" description="Superoxide dismutase copper/zinc binding" evidence="2">
    <location>
        <begin position="33"/>
        <end position="175"/>
    </location>
</feature>
<feature type="chain" id="PRO_5043338062" evidence="1">
    <location>
        <begin position="19"/>
        <end position="187"/>
    </location>
</feature>
<organism evidence="3 4">
    <name type="scientific">Elysia marginata</name>
    <dbReference type="NCBI Taxonomy" id="1093978"/>
    <lineage>
        <taxon>Eukaryota</taxon>
        <taxon>Metazoa</taxon>
        <taxon>Spiralia</taxon>
        <taxon>Lophotrochozoa</taxon>
        <taxon>Mollusca</taxon>
        <taxon>Gastropoda</taxon>
        <taxon>Heterobranchia</taxon>
        <taxon>Euthyneura</taxon>
        <taxon>Panpulmonata</taxon>
        <taxon>Sacoglossa</taxon>
        <taxon>Placobranchoidea</taxon>
        <taxon>Plakobranchidae</taxon>
        <taxon>Elysia</taxon>
    </lineage>
</organism>
<evidence type="ECO:0000313" key="4">
    <source>
        <dbReference type="Proteomes" id="UP000762676"/>
    </source>
</evidence>
<comment type="caution">
    <text evidence="3">The sequence shown here is derived from an EMBL/GenBank/DDBJ whole genome shotgun (WGS) entry which is preliminary data.</text>
</comment>
<dbReference type="SUPFAM" id="SSF49329">
    <property type="entry name" value="Cu,Zn superoxide dismutase-like"/>
    <property type="match status" value="1"/>
</dbReference>
<dbReference type="AlphaFoldDB" id="A0AAV4G4G6"/>
<dbReference type="PANTHER" id="PTHR10003">
    <property type="entry name" value="SUPEROXIDE DISMUTASE CU-ZN -RELATED"/>
    <property type="match status" value="1"/>
</dbReference>
<feature type="signal peptide" evidence="1">
    <location>
        <begin position="1"/>
        <end position="18"/>
    </location>
</feature>
<proteinExistence type="predicted"/>
<accession>A0AAV4G4G6</accession>
<evidence type="ECO:0000259" key="2">
    <source>
        <dbReference type="Pfam" id="PF00080"/>
    </source>
</evidence>
<reference evidence="3 4" key="1">
    <citation type="journal article" date="2021" name="Elife">
        <title>Chloroplast acquisition without the gene transfer in kleptoplastic sea slugs, Plakobranchus ocellatus.</title>
        <authorList>
            <person name="Maeda T."/>
            <person name="Takahashi S."/>
            <person name="Yoshida T."/>
            <person name="Shimamura S."/>
            <person name="Takaki Y."/>
            <person name="Nagai Y."/>
            <person name="Toyoda A."/>
            <person name="Suzuki Y."/>
            <person name="Arimoto A."/>
            <person name="Ishii H."/>
            <person name="Satoh N."/>
            <person name="Nishiyama T."/>
            <person name="Hasebe M."/>
            <person name="Maruyama T."/>
            <person name="Minagawa J."/>
            <person name="Obokata J."/>
            <person name="Shigenobu S."/>
        </authorList>
    </citation>
    <scope>NUCLEOTIDE SEQUENCE [LARGE SCALE GENOMIC DNA]</scope>
</reference>
<dbReference type="Gene3D" id="2.60.40.200">
    <property type="entry name" value="Superoxide dismutase, copper/zinc binding domain"/>
    <property type="match status" value="1"/>
</dbReference>
<dbReference type="Proteomes" id="UP000762676">
    <property type="component" value="Unassembled WGS sequence"/>
</dbReference>
<dbReference type="InterPro" id="IPR036423">
    <property type="entry name" value="SOD-like_Cu/Zn_dom_sf"/>
</dbReference>